<sequence>LPAQEENNRYEQLTSPKLIEINKEAPRATFTSYSSEEDAYVNDKKKGTFRISLNGKWKFSYTEKFSERPKNFTSTKTDANKWADINVPGNWELQGFGTPIYVNTGYPFMSAPGNPPYWDKPNPPYVPKDWNPTGTYRREFTLPDNWDGKEIFLSADGTSGASYYYMNDKF</sequence>
<dbReference type="EC" id="3.2.1.23" evidence="3"/>
<proteinExistence type="inferred from homology"/>
<evidence type="ECO:0000313" key="7">
    <source>
        <dbReference type="EMBL" id="AIA92927.1"/>
    </source>
</evidence>
<keyword evidence="4" id="KW-0378">Hydrolase</keyword>
<dbReference type="PANTHER" id="PTHR46323:SF2">
    <property type="entry name" value="BETA-GALACTOSIDASE"/>
    <property type="match status" value="1"/>
</dbReference>
<evidence type="ECO:0000256" key="5">
    <source>
        <dbReference type="ARBA" id="ARBA00023295"/>
    </source>
</evidence>
<evidence type="ECO:0000256" key="1">
    <source>
        <dbReference type="ARBA" id="ARBA00001412"/>
    </source>
</evidence>
<accession>A0A060CDD4</accession>
<comment type="similarity">
    <text evidence="2">Belongs to the glycosyl hydrolase 2 family.</text>
</comment>
<dbReference type="AlphaFoldDB" id="A0A060CDD4"/>
<keyword evidence="5" id="KW-0326">Glycosidase</keyword>
<name>A0A060CDD4_9BACT</name>
<comment type="catalytic activity">
    <reaction evidence="1">
        <text>Hydrolysis of terminal non-reducing beta-D-galactose residues in beta-D-galactosides.</text>
        <dbReference type="EC" id="3.2.1.23"/>
    </reaction>
</comment>
<evidence type="ECO:0000256" key="3">
    <source>
        <dbReference type="ARBA" id="ARBA00012756"/>
    </source>
</evidence>
<dbReference type="SUPFAM" id="SSF49785">
    <property type="entry name" value="Galactose-binding domain-like"/>
    <property type="match status" value="1"/>
</dbReference>
<dbReference type="EMBL" id="KF125599">
    <property type="protein sequence ID" value="AIA92927.1"/>
    <property type="molecule type" value="Genomic_DNA"/>
</dbReference>
<feature type="domain" description="Glycosyl hydrolases family 2 sugar binding" evidence="6">
    <location>
        <begin position="52"/>
        <end position="169"/>
    </location>
</feature>
<dbReference type="GO" id="GO:0004565">
    <property type="term" value="F:beta-galactosidase activity"/>
    <property type="evidence" value="ECO:0007669"/>
    <property type="project" value="UniProtKB-EC"/>
</dbReference>
<dbReference type="InterPro" id="IPR006104">
    <property type="entry name" value="Glyco_hydro_2_N"/>
</dbReference>
<feature type="non-terminal residue" evidence="7">
    <location>
        <position position="1"/>
    </location>
</feature>
<dbReference type="GO" id="GO:0009341">
    <property type="term" value="C:beta-galactosidase complex"/>
    <property type="evidence" value="ECO:0007669"/>
    <property type="project" value="TreeGrafter"/>
</dbReference>
<protein>
    <recommendedName>
        <fullName evidence="3">beta-galactosidase</fullName>
        <ecNumber evidence="3">3.2.1.23</ecNumber>
    </recommendedName>
</protein>
<dbReference type="Pfam" id="PF02837">
    <property type="entry name" value="Glyco_hydro_2_N"/>
    <property type="match status" value="1"/>
</dbReference>
<evidence type="ECO:0000259" key="6">
    <source>
        <dbReference type="Pfam" id="PF02837"/>
    </source>
</evidence>
<evidence type="ECO:0000256" key="4">
    <source>
        <dbReference type="ARBA" id="ARBA00022801"/>
    </source>
</evidence>
<dbReference type="InterPro" id="IPR050347">
    <property type="entry name" value="Bact_Beta-galactosidase"/>
</dbReference>
<dbReference type="PANTHER" id="PTHR46323">
    <property type="entry name" value="BETA-GALACTOSIDASE"/>
    <property type="match status" value="1"/>
</dbReference>
<reference evidence="7" key="1">
    <citation type="journal article" date="2013" name="Environ. Microbiol.">
        <title>Seasonally variable intestinal metagenomes of the red palm weevil (Rhynchophorus ferrugineus).</title>
        <authorList>
            <person name="Jia S."/>
            <person name="Zhang X."/>
            <person name="Zhang G."/>
            <person name="Yin A."/>
            <person name="Zhang S."/>
            <person name="Li F."/>
            <person name="Wang L."/>
            <person name="Zhao D."/>
            <person name="Yun Q."/>
            <person name="Tala"/>
            <person name="Wang J."/>
            <person name="Sun G."/>
            <person name="Baabdullah M."/>
            <person name="Yu X."/>
            <person name="Hu S."/>
            <person name="Al-Mssallem I.S."/>
            <person name="Yu J."/>
        </authorList>
    </citation>
    <scope>NUCLEOTIDE SEQUENCE</scope>
</reference>
<dbReference type="GO" id="GO:0005990">
    <property type="term" value="P:lactose catabolic process"/>
    <property type="evidence" value="ECO:0007669"/>
    <property type="project" value="TreeGrafter"/>
</dbReference>
<evidence type="ECO:0000256" key="2">
    <source>
        <dbReference type="ARBA" id="ARBA00007401"/>
    </source>
</evidence>
<feature type="non-terminal residue" evidence="7">
    <location>
        <position position="170"/>
    </location>
</feature>
<organism evidence="7">
    <name type="scientific">uncultured Acidobacteriota bacterium</name>
    <dbReference type="NCBI Taxonomy" id="171953"/>
    <lineage>
        <taxon>Bacteria</taxon>
        <taxon>Pseudomonadati</taxon>
        <taxon>Acidobacteriota</taxon>
        <taxon>environmental samples</taxon>
    </lineage>
</organism>
<dbReference type="InterPro" id="IPR008979">
    <property type="entry name" value="Galactose-bd-like_sf"/>
</dbReference>
<dbReference type="Gene3D" id="2.60.120.260">
    <property type="entry name" value="Galactose-binding domain-like"/>
    <property type="match status" value="1"/>
</dbReference>